<dbReference type="OrthoDB" id="1930084at2759"/>
<name>A0A183EAB0_9BILA</name>
<dbReference type="Pfam" id="PF00149">
    <property type="entry name" value="Metallophos"/>
    <property type="match status" value="1"/>
</dbReference>
<reference evidence="2 3" key="2">
    <citation type="submission" date="2018-11" db="EMBL/GenBank/DDBJ databases">
        <authorList>
            <consortium name="Pathogen Informatics"/>
        </authorList>
    </citation>
    <scope>NUCLEOTIDE SEQUENCE [LARGE SCALE GENOMIC DNA]</scope>
</reference>
<dbReference type="InterPro" id="IPR004843">
    <property type="entry name" value="Calcineurin-like_PHP"/>
</dbReference>
<dbReference type="Gene3D" id="3.60.21.10">
    <property type="match status" value="1"/>
</dbReference>
<dbReference type="InterPro" id="IPR029052">
    <property type="entry name" value="Metallo-depent_PP-like"/>
</dbReference>
<dbReference type="AlphaFoldDB" id="A0A183EAB0"/>
<evidence type="ECO:0000313" key="3">
    <source>
        <dbReference type="Proteomes" id="UP000271098"/>
    </source>
</evidence>
<accession>A0A183EAB0</accession>
<reference evidence="4" key="1">
    <citation type="submission" date="2016-06" db="UniProtKB">
        <authorList>
            <consortium name="WormBaseParasite"/>
        </authorList>
    </citation>
    <scope>IDENTIFICATION</scope>
</reference>
<dbReference type="SMART" id="SM00156">
    <property type="entry name" value="PP2Ac"/>
    <property type="match status" value="1"/>
</dbReference>
<feature type="domain" description="Serine/threonine specific protein phosphatases" evidence="1">
    <location>
        <begin position="1"/>
        <end position="137"/>
    </location>
</feature>
<dbReference type="InterPro" id="IPR050341">
    <property type="entry name" value="PP1_catalytic_subunit"/>
</dbReference>
<dbReference type="GO" id="GO:0005634">
    <property type="term" value="C:nucleus"/>
    <property type="evidence" value="ECO:0007669"/>
    <property type="project" value="TreeGrafter"/>
</dbReference>
<evidence type="ECO:0000259" key="1">
    <source>
        <dbReference type="SMART" id="SM00156"/>
    </source>
</evidence>
<dbReference type="EMBL" id="UYRT01085870">
    <property type="protein sequence ID" value="VDN30669.1"/>
    <property type="molecule type" value="Genomic_DNA"/>
</dbReference>
<dbReference type="WBParaSite" id="GPUH_0001792601-mRNA-1">
    <property type="protein sequence ID" value="GPUH_0001792601-mRNA-1"/>
    <property type="gene ID" value="GPUH_0001792601"/>
</dbReference>
<dbReference type="SUPFAM" id="SSF56300">
    <property type="entry name" value="Metallo-dependent phosphatases"/>
    <property type="match status" value="1"/>
</dbReference>
<keyword evidence="3" id="KW-1185">Reference proteome</keyword>
<sequence length="140" mass="15585">MPLTGYIGGRILCMHGGLSPHLNNLDQLRNLPRLIDLPNPSYGNRSFLRVKGWQANTRVASYTFGQDAVVDVCQKLDLGLIARAHQVVQDGYEFFANQRLVTTFSAPHNCGQFDNAGGTMTVSEEMNAHSRLEPYYSLIN</sequence>
<dbReference type="PANTHER" id="PTHR11668">
    <property type="entry name" value="SERINE/THREONINE PROTEIN PHOSPHATASE"/>
    <property type="match status" value="1"/>
</dbReference>
<dbReference type="PRINTS" id="PR00114">
    <property type="entry name" value="STPHPHTASE"/>
</dbReference>
<dbReference type="InterPro" id="IPR006186">
    <property type="entry name" value="Ser/Thr-sp_prot-phosphatase"/>
</dbReference>
<protein>
    <submittedName>
        <fullName evidence="4">SER_THR_PHOSPHATASE domain-containing protein</fullName>
    </submittedName>
</protein>
<evidence type="ECO:0000313" key="2">
    <source>
        <dbReference type="EMBL" id="VDN30669.1"/>
    </source>
</evidence>
<dbReference type="GO" id="GO:0004722">
    <property type="term" value="F:protein serine/threonine phosphatase activity"/>
    <property type="evidence" value="ECO:0007669"/>
    <property type="project" value="TreeGrafter"/>
</dbReference>
<evidence type="ECO:0000313" key="4">
    <source>
        <dbReference type="WBParaSite" id="GPUH_0001792601-mRNA-1"/>
    </source>
</evidence>
<proteinExistence type="predicted"/>
<dbReference type="GO" id="GO:0005737">
    <property type="term" value="C:cytoplasm"/>
    <property type="evidence" value="ECO:0007669"/>
    <property type="project" value="TreeGrafter"/>
</dbReference>
<dbReference type="Proteomes" id="UP000271098">
    <property type="component" value="Unassembled WGS sequence"/>
</dbReference>
<gene>
    <name evidence="2" type="ORF">GPUH_LOCUS17901</name>
</gene>
<organism evidence="4">
    <name type="scientific">Gongylonema pulchrum</name>
    <dbReference type="NCBI Taxonomy" id="637853"/>
    <lineage>
        <taxon>Eukaryota</taxon>
        <taxon>Metazoa</taxon>
        <taxon>Ecdysozoa</taxon>
        <taxon>Nematoda</taxon>
        <taxon>Chromadorea</taxon>
        <taxon>Rhabditida</taxon>
        <taxon>Spirurina</taxon>
        <taxon>Spiruromorpha</taxon>
        <taxon>Spiruroidea</taxon>
        <taxon>Gongylonematidae</taxon>
        <taxon>Gongylonema</taxon>
    </lineage>
</organism>
<dbReference type="PANTHER" id="PTHR11668:SF492">
    <property type="entry name" value="SERINE_THREONINE-PROTEIN PHOSPHATASE PP1-DELTA-RELATED"/>
    <property type="match status" value="1"/>
</dbReference>